<comment type="similarity">
    <text evidence="2">Belongs to the glycosyl hydrolase 35 family.</text>
</comment>
<dbReference type="InterPro" id="IPR017853">
    <property type="entry name" value="GH"/>
</dbReference>
<dbReference type="OMA" id="WQEENEY"/>
<protein>
    <recommendedName>
        <fullName evidence="3">beta-galactosidase</fullName>
        <ecNumber evidence="3">3.2.1.23</ecNumber>
    </recommendedName>
</protein>
<gene>
    <name evidence="5" type="ORF">ZOSMA_738G00050</name>
</gene>
<evidence type="ECO:0000313" key="6">
    <source>
        <dbReference type="Proteomes" id="UP000036987"/>
    </source>
</evidence>
<dbReference type="InterPro" id="IPR031330">
    <property type="entry name" value="Gly_Hdrlase_35_cat"/>
</dbReference>
<evidence type="ECO:0000256" key="1">
    <source>
        <dbReference type="ARBA" id="ARBA00001412"/>
    </source>
</evidence>
<dbReference type="InterPro" id="IPR001944">
    <property type="entry name" value="Glycoside_Hdrlase_35"/>
</dbReference>
<evidence type="ECO:0000256" key="3">
    <source>
        <dbReference type="ARBA" id="ARBA00012756"/>
    </source>
</evidence>
<name>A0A0K9NS54_ZOSMR</name>
<evidence type="ECO:0000259" key="4">
    <source>
        <dbReference type="Pfam" id="PF01301"/>
    </source>
</evidence>
<reference evidence="6" key="1">
    <citation type="journal article" date="2016" name="Nature">
        <title>The genome of the seagrass Zostera marina reveals angiosperm adaptation to the sea.</title>
        <authorList>
            <person name="Olsen J.L."/>
            <person name="Rouze P."/>
            <person name="Verhelst B."/>
            <person name="Lin Y.-C."/>
            <person name="Bayer T."/>
            <person name="Collen J."/>
            <person name="Dattolo E."/>
            <person name="De Paoli E."/>
            <person name="Dittami S."/>
            <person name="Maumus F."/>
            <person name="Michel G."/>
            <person name="Kersting A."/>
            <person name="Lauritano C."/>
            <person name="Lohaus R."/>
            <person name="Toepel M."/>
            <person name="Tonon T."/>
            <person name="Vanneste K."/>
            <person name="Amirebrahimi M."/>
            <person name="Brakel J."/>
            <person name="Bostroem C."/>
            <person name="Chovatia M."/>
            <person name="Grimwood J."/>
            <person name="Jenkins J.W."/>
            <person name="Jueterbock A."/>
            <person name="Mraz A."/>
            <person name="Stam W.T."/>
            <person name="Tice H."/>
            <person name="Bornberg-Bauer E."/>
            <person name="Green P.J."/>
            <person name="Pearson G.A."/>
            <person name="Procaccini G."/>
            <person name="Duarte C.M."/>
            <person name="Schmutz J."/>
            <person name="Reusch T.B.H."/>
            <person name="Van de Peer Y."/>
        </authorList>
    </citation>
    <scope>NUCLEOTIDE SEQUENCE [LARGE SCALE GENOMIC DNA]</scope>
    <source>
        <strain evidence="6">cv. Finnish</strain>
    </source>
</reference>
<dbReference type="EMBL" id="LFYR01001877">
    <property type="protein sequence ID" value="KMZ58820.1"/>
    <property type="molecule type" value="Genomic_DNA"/>
</dbReference>
<keyword evidence="6" id="KW-1185">Reference proteome</keyword>
<dbReference type="Gene3D" id="3.20.20.80">
    <property type="entry name" value="Glycosidases"/>
    <property type="match status" value="1"/>
</dbReference>
<dbReference type="GO" id="GO:0005975">
    <property type="term" value="P:carbohydrate metabolic process"/>
    <property type="evidence" value="ECO:0007669"/>
    <property type="project" value="InterPro"/>
</dbReference>
<evidence type="ECO:0000313" key="5">
    <source>
        <dbReference type="EMBL" id="KMZ58820.1"/>
    </source>
</evidence>
<feature type="domain" description="Glycoside hydrolase 35 catalytic" evidence="4">
    <location>
        <begin position="9"/>
        <end position="82"/>
    </location>
</feature>
<proteinExistence type="inferred from homology"/>
<dbReference type="Pfam" id="PF01301">
    <property type="entry name" value="Glyco_hydro_35"/>
    <property type="match status" value="1"/>
</dbReference>
<dbReference type="Proteomes" id="UP000036987">
    <property type="component" value="Unassembled WGS sequence"/>
</dbReference>
<dbReference type="STRING" id="29655.A0A0K9NS54"/>
<sequence length="94" mass="10822">LSGDRLFLIENEYGPGSKAFGFAGHNYMDWDGKMVVGMQTGVPWVMCKEEDALDPVINTCNGVYCDAFTPNQPYKPKMWTKLCDHLEKREWRRS</sequence>
<evidence type="ECO:0000256" key="2">
    <source>
        <dbReference type="ARBA" id="ARBA00009809"/>
    </source>
</evidence>
<accession>A0A0K9NS54</accession>
<dbReference type="GO" id="GO:0004565">
    <property type="term" value="F:beta-galactosidase activity"/>
    <property type="evidence" value="ECO:0007669"/>
    <property type="project" value="UniProtKB-EC"/>
</dbReference>
<comment type="catalytic activity">
    <reaction evidence="1">
        <text>Hydrolysis of terminal non-reducing beta-D-galactose residues in beta-D-galactosides.</text>
        <dbReference type="EC" id="3.2.1.23"/>
    </reaction>
</comment>
<dbReference type="EC" id="3.2.1.23" evidence="3"/>
<organism evidence="5 6">
    <name type="scientific">Zostera marina</name>
    <name type="common">Eelgrass</name>
    <dbReference type="NCBI Taxonomy" id="29655"/>
    <lineage>
        <taxon>Eukaryota</taxon>
        <taxon>Viridiplantae</taxon>
        <taxon>Streptophyta</taxon>
        <taxon>Embryophyta</taxon>
        <taxon>Tracheophyta</taxon>
        <taxon>Spermatophyta</taxon>
        <taxon>Magnoliopsida</taxon>
        <taxon>Liliopsida</taxon>
        <taxon>Zosteraceae</taxon>
        <taxon>Zostera</taxon>
    </lineage>
</organism>
<dbReference type="PANTHER" id="PTHR23421">
    <property type="entry name" value="BETA-GALACTOSIDASE RELATED"/>
    <property type="match status" value="1"/>
</dbReference>
<dbReference type="SUPFAM" id="SSF51445">
    <property type="entry name" value="(Trans)glycosidases"/>
    <property type="match status" value="1"/>
</dbReference>
<comment type="caution">
    <text evidence="5">The sequence shown here is derived from an EMBL/GenBank/DDBJ whole genome shotgun (WGS) entry which is preliminary data.</text>
</comment>
<feature type="non-terminal residue" evidence="5">
    <location>
        <position position="1"/>
    </location>
</feature>
<dbReference type="OrthoDB" id="1434575at2759"/>
<dbReference type="AlphaFoldDB" id="A0A0K9NS54"/>